<evidence type="ECO:0000256" key="1">
    <source>
        <dbReference type="SAM" id="Phobius"/>
    </source>
</evidence>
<feature type="transmembrane region" description="Helical" evidence="1">
    <location>
        <begin position="71"/>
        <end position="91"/>
    </location>
</feature>
<accession>A0A1I1Z586</accession>
<evidence type="ECO:0000313" key="3">
    <source>
        <dbReference type="Proteomes" id="UP000199477"/>
    </source>
</evidence>
<dbReference type="Proteomes" id="UP000199477">
    <property type="component" value="Unassembled WGS sequence"/>
</dbReference>
<keyword evidence="1" id="KW-1133">Transmembrane helix</keyword>
<feature type="transmembrane region" description="Helical" evidence="1">
    <location>
        <begin position="111"/>
        <end position="129"/>
    </location>
</feature>
<keyword evidence="1" id="KW-0472">Membrane</keyword>
<evidence type="ECO:0000313" key="2">
    <source>
        <dbReference type="EMBL" id="SFE27004.1"/>
    </source>
</evidence>
<dbReference type="EMBL" id="FONH01000002">
    <property type="protein sequence ID" value="SFE27004.1"/>
    <property type="molecule type" value="Genomic_DNA"/>
</dbReference>
<keyword evidence="1" id="KW-0812">Transmembrane</keyword>
<keyword evidence="3" id="KW-1185">Reference proteome</keyword>
<feature type="transmembrane region" description="Helical" evidence="1">
    <location>
        <begin position="37"/>
        <end position="59"/>
    </location>
</feature>
<organism evidence="2 3">
    <name type="scientific">Dyella marensis</name>
    <dbReference type="NCBI Taxonomy" id="500610"/>
    <lineage>
        <taxon>Bacteria</taxon>
        <taxon>Pseudomonadati</taxon>
        <taxon>Pseudomonadota</taxon>
        <taxon>Gammaproteobacteria</taxon>
        <taxon>Lysobacterales</taxon>
        <taxon>Rhodanobacteraceae</taxon>
        <taxon>Dyella</taxon>
    </lineage>
</organism>
<evidence type="ECO:0008006" key="4">
    <source>
        <dbReference type="Google" id="ProtNLM"/>
    </source>
</evidence>
<protein>
    <recommendedName>
        <fullName evidence="4">Copper resistance protein D</fullName>
    </recommendedName>
</protein>
<gene>
    <name evidence="2" type="ORF">SAMN02799615_00623</name>
</gene>
<proteinExistence type="predicted"/>
<name>A0A1I1Z586_9GAMM</name>
<dbReference type="AlphaFoldDB" id="A0A1I1Z586"/>
<dbReference type="RefSeq" id="WP_026634049.1">
    <property type="nucleotide sequence ID" value="NZ_FONH01000002.1"/>
</dbReference>
<sequence length="133" mass="13622">MQYVLMVAISLHVLAAVFWAGSTAALARTGGSETRRLFRPQMGAAAVAVLTGGYLWHVVHAGAVGPVERSLMIGALSALAALAVQVIVVGGALRKGRGDGQAAALPPRIVIGHRIAAALLMIAVVTMAASRYV</sequence>
<reference evidence="3" key="1">
    <citation type="submission" date="2016-10" db="EMBL/GenBank/DDBJ databases">
        <authorList>
            <person name="Varghese N."/>
            <person name="Submissions S."/>
        </authorList>
    </citation>
    <scope>NUCLEOTIDE SEQUENCE [LARGE SCALE GENOMIC DNA]</scope>
    <source>
        <strain evidence="3">UNC178MFTsu3.1</strain>
    </source>
</reference>